<dbReference type="InterPro" id="IPR026270">
    <property type="entry name" value="SRP72"/>
</dbReference>
<feature type="compositionally biased region" description="Gly residues" evidence="9">
    <location>
        <begin position="636"/>
        <end position="650"/>
    </location>
</feature>
<keyword evidence="5" id="KW-0963">Cytoplasm</keyword>
<evidence type="ECO:0000256" key="9">
    <source>
        <dbReference type="SAM" id="MobiDB-lite"/>
    </source>
</evidence>
<dbReference type="GO" id="GO:0008312">
    <property type="term" value="F:7S RNA binding"/>
    <property type="evidence" value="ECO:0007669"/>
    <property type="project" value="InterPro"/>
</dbReference>
<dbReference type="Gene3D" id="1.25.40.10">
    <property type="entry name" value="Tetratricopeptide repeat domain"/>
    <property type="match status" value="2"/>
</dbReference>
<comment type="subcellular location">
    <subcellularLocation>
        <location evidence="2">Cytoplasm</location>
    </subcellularLocation>
    <subcellularLocation>
        <location evidence="1">Endoplasmic reticulum</location>
    </subcellularLocation>
</comment>
<sequence>MATPTLESYFSAIREALAEQNLHQVVDSSHAGLGDYPTDAELAKIEIVALIKTERAAQALEAIGKARTAKLIPPRVMEYEAAYCHFALEQYAEAERLLEKLEAGPAVKRLQAQVAYKSGKFVKCIEIYENLLSNSELGSPEREELRLNLAAARAAAAQAGDRTQVTKDNDDDPAEDYELMYNTATRKLAEDKVQEAAEILKTAAKRADSVLAKEAWTDQDIQGEVGPIEAQMAVALQMLGKVDEARAVYVKLASQNTLDHATRAIVIHNLAVLGAQKGPTSFRVATQIKRALQIPGGKLGSLNSQQRARMTYNMASIQFLQQQYTAARRSLAKLGKRYPDCALPETGLLSASISLKLHSPNKALNELAALSHTHAAGEGVLFTLAAAQIAVSLGEFERASMILRTWRDKADTSSSNSLAYSPEEFTRYYFGICQLICWLDPESASNAGISDAAAHLYSKICKNPSPTAALLAAVGDCLTYAGDMEKARKCFSEARSTASANGLSIDALGSEFMAAVLAVDSDEAQSAVQLLKGYSRRKQVLKHIPGISPRVARRFRPRFDISGKDDSVKKASNPTVSAKKRLVQHQARRKRKLANSPPKNFASDRTPDSERWIPLRQRSYYRPRGRGNQQKNQRGGAQGGAAEAGGGLGNTGSARIAGSVEGATLASALSSDTRSPNSRNDADSTAASASVGLPGTSSKAKQKSGGRRGKPKSKRNAW</sequence>
<feature type="region of interest" description="Disordered" evidence="9">
    <location>
        <begin position="561"/>
        <end position="718"/>
    </location>
</feature>
<dbReference type="EMBL" id="KZ303493">
    <property type="protein sequence ID" value="PIA17586.1"/>
    <property type="molecule type" value="Genomic_DNA"/>
</dbReference>
<comment type="similarity">
    <text evidence="3">Belongs to the SRP72 family.</text>
</comment>
<keyword evidence="8" id="KW-0687">Ribonucleoprotein</keyword>
<evidence type="ECO:0000256" key="6">
    <source>
        <dbReference type="ARBA" id="ARBA00022824"/>
    </source>
</evidence>
<keyword evidence="6" id="KW-0256">Endoplasmic reticulum</keyword>
<dbReference type="STRING" id="763665.A0A2G5BEY2"/>
<feature type="domain" description="Signal recognition particle SRP72 subunit RNA-binding" evidence="10">
    <location>
        <begin position="577"/>
        <end position="623"/>
    </location>
</feature>
<evidence type="ECO:0000256" key="4">
    <source>
        <dbReference type="ARBA" id="ARBA00018350"/>
    </source>
</evidence>
<dbReference type="PANTHER" id="PTHR14094">
    <property type="entry name" value="SIGNAL RECOGNITION PARTICLE 72"/>
    <property type="match status" value="1"/>
</dbReference>
<dbReference type="InterPro" id="IPR013699">
    <property type="entry name" value="Signal_recog_part_SRP72_RNA-bd"/>
</dbReference>
<gene>
    <name evidence="11" type="ORF">COEREDRAFT_80293</name>
</gene>
<feature type="compositionally biased region" description="Polar residues" evidence="9">
    <location>
        <begin position="667"/>
        <end position="688"/>
    </location>
</feature>
<evidence type="ECO:0000256" key="3">
    <source>
        <dbReference type="ARBA" id="ARBA00007676"/>
    </source>
</evidence>
<evidence type="ECO:0000256" key="2">
    <source>
        <dbReference type="ARBA" id="ARBA00004496"/>
    </source>
</evidence>
<dbReference type="OrthoDB" id="5421607at2759"/>
<feature type="compositionally biased region" description="Low complexity" evidence="9">
    <location>
        <begin position="626"/>
        <end position="635"/>
    </location>
</feature>
<dbReference type="GO" id="GO:0005786">
    <property type="term" value="C:signal recognition particle, endoplasmic reticulum targeting"/>
    <property type="evidence" value="ECO:0007669"/>
    <property type="project" value="UniProtKB-KW"/>
</dbReference>
<evidence type="ECO:0000256" key="8">
    <source>
        <dbReference type="ARBA" id="ARBA00023274"/>
    </source>
</evidence>
<accession>A0A2G5BEY2</accession>
<dbReference type="AlphaFoldDB" id="A0A2G5BEY2"/>
<protein>
    <recommendedName>
        <fullName evidence="4">Signal recognition particle subunit SRP72</fullName>
    </recommendedName>
</protein>
<organism evidence="11 12">
    <name type="scientific">Coemansia reversa (strain ATCC 12441 / NRRL 1564)</name>
    <dbReference type="NCBI Taxonomy" id="763665"/>
    <lineage>
        <taxon>Eukaryota</taxon>
        <taxon>Fungi</taxon>
        <taxon>Fungi incertae sedis</taxon>
        <taxon>Zoopagomycota</taxon>
        <taxon>Kickxellomycotina</taxon>
        <taxon>Kickxellomycetes</taxon>
        <taxon>Kickxellales</taxon>
        <taxon>Kickxellaceae</taxon>
        <taxon>Coemansia</taxon>
    </lineage>
</organism>
<dbReference type="Proteomes" id="UP000242474">
    <property type="component" value="Unassembled WGS sequence"/>
</dbReference>
<feature type="compositionally biased region" description="Basic residues" evidence="9">
    <location>
        <begin position="700"/>
        <end position="718"/>
    </location>
</feature>
<dbReference type="GO" id="GO:0006614">
    <property type="term" value="P:SRP-dependent cotranslational protein targeting to membrane"/>
    <property type="evidence" value="ECO:0007669"/>
    <property type="project" value="InterPro"/>
</dbReference>
<name>A0A2G5BEY2_COERN</name>
<evidence type="ECO:0000256" key="7">
    <source>
        <dbReference type="ARBA" id="ARBA00023135"/>
    </source>
</evidence>
<keyword evidence="7" id="KW-0733">Signal recognition particle</keyword>
<evidence type="ECO:0000313" key="12">
    <source>
        <dbReference type="Proteomes" id="UP000242474"/>
    </source>
</evidence>
<dbReference type="InterPro" id="IPR011990">
    <property type="entry name" value="TPR-like_helical_dom_sf"/>
</dbReference>
<dbReference type="InterPro" id="IPR031545">
    <property type="entry name" value="SRP72_TPR-like"/>
</dbReference>
<proteinExistence type="inferred from homology"/>
<evidence type="ECO:0000259" key="10">
    <source>
        <dbReference type="Pfam" id="PF08492"/>
    </source>
</evidence>
<dbReference type="PANTHER" id="PTHR14094:SF9">
    <property type="entry name" value="SIGNAL RECOGNITION PARTICLE SUBUNIT SRP72"/>
    <property type="match status" value="1"/>
</dbReference>
<dbReference type="Pfam" id="PF08492">
    <property type="entry name" value="SRP72"/>
    <property type="match status" value="1"/>
</dbReference>
<dbReference type="SUPFAM" id="SSF48452">
    <property type="entry name" value="TPR-like"/>
    <property type="match status" value="1"/>
</dbReference>
<reference evidence="11 12" key="1">
    <citation type="journal article" date="2015" name="Genome Biol. Evol.">
        <title>Phylogenomic analyses indicate that early fungi evolved digesting cell walls of algal ancestors of land plants.</title>
        <authorList>
            <person name="Chang Y."/>
            <person name="Wang S."/>
            <person name="Sekimoto S."/>
            <person name="Aerts A.L."/>
            <person name="Choi C."/>
            <person name="Clum A."/>
            <person name="LaButti K.M."/>
            <person name="Lindquist E.A."/>
            <person name="Yee Ngan C."/>
            <person name="Ohm R.A."/>
            <person name="Salamov A.A."/>
            <person name="Grigoriev I.V."/>
            <person name="Spatafora J.W."/>
            <person name="Berbee M.L."/>
        </authorList>
    </citation>
    <scope>NUCLEOTIDE SEQUENCE [LARGE SCALE GENOMIC DNA]</scope>
    <source>
        <strain evidence="11 12">NRRL 1564</strain>
    </source>
</reference>
<evidence type="ECO:0000256" key="5">
    <source>
        <dbReference type="ARBA" id="ARBA00022490"/>
    </source>
</evidence>
<dbReference type="GO" id="GO:0043022">
    <property type="term" value="F:ribosome binding"/>
    <property type="evidence" value="ECO:0007669"/>
    <property type="project" value="TreeGrafter"/>
</dbReference>
<dbReference type="PIRSF" id="PIRSF038922">
    <property type="entry name" value="SRP72"/>
    <property type="match status" value="1"/>
</dbReference>
<evidence type="ECO:0000313" key="11">
    <source>
        <dbReference type="EMBL" id="PIA17586.1"/>
    </source>
</evidence>
<evidence type="ECO:0000256" key="1">
    <source>
        <dbReference type="ARBA" id="ARBA00004240"/>
    </source>
</evidence>
<dbReference type="Pfam" id="PF17004">
    <property type="entry name" value="SRP_TPR_like"/>
    <property type="match status" value="1"/>
</dbReference>
<feature type="compositionally biased region" description="Basic residues" evidence="9">
    <location>
        <begin position="578"/>
        <end position="593"/>
    </location>
</feature>
<dbReference type="GO" id="GO:0005783">
    <property type="term" value="C:endoplasmic reticulum"/>
    <property type="evidence" value="ECO:0007669"/>
    <property type="project" value="UniProtKB-SubCell"/>
</dbReference>
<keyword evidence="12" id="KW-1185">Reference proteome</keyword>